<dbReference type="SUPFAM" id="SSF161098">
    <property type="entry name" value="MetI-like"/>
    <property type="match status" value="1"/>
</dbReference>
<accession>A0A1M7AJ41</accession>
<keyword evidence="7 8" id="KW-0472">Membrane</keyword>
<gene>
    <name evidence="10" type="ORF">SAMN05444398_102345</name>
</gene>
<evidence type="ECO:0000256" key="2">
    <source>
        <dbReference type="ARBA" id="ARBA00007069"/>
    </source>
</evidence>
<evidence type="ECO:0000256" key="5">
    <source>
        <dbReference type="ARBA" id="ARBA00022692"/>
    </source>
</evidence>
<comment type="similarity">
    <text evidence="2">Belongs to the binding-protein-dependent transport system permease family. CysTW subfamily.</text>
</comment>
<keyword evidence="3 8" id="KW-0813">Transport</keyword>
<dbReference type="AlphaFoldDB" id="A0A1M7AJ41"/>
<reference evidence="10 11" key="1">
    <citation type="submission" date="2016-11" db="EMBL/GenBank/DDBJ databases">
        <authorList>
            <person name="Jaros S."/>
            <person name="Januszkiewicz K."/>
            <person name="Wedrychowicz H."/>
        </authorList>
    </citation>
    <scope>NUCLEOTIDE SEQUENCE [LARGE SCALE GENOMIC DNA]</scope>
    <source>
        <strain evidence="10 11">DSM 29589</strain>
    </source>
</reference>
<evidence type="ECO:0000313" key="11">
    <source>
        <dbReference type="Proteomes" id="UP000183974"/>
    </source>
</evidence>
<evidence type="ECO:0000256" key="8">
    <source>
        <dbReference type="RuleBase" id="RU363032"/>
    </source>
</evidence>
<protein>
    <submittedName>
        <fullName evidence="10">Putative spermidine/putrescine transport system permease protein/spermidine/putrescine transport system permease protein</fullName>
    </submittedName>
</protein>
<dbReference type="PANTHER" id="PTHR42929">
    <property type="entry name" value="INNER MEMBRANE ABC TRANSPORTER PERMEASE PROTEIN YDCU-RELATED-RELATED"/>
    <property type="match status" value="1"/>
</dbReference>
<dbReference type="PANTHER" id="PTHR42929:SF5">
    <property type="entry name" value="ABC TRANSPORTER PERMEASE PROTEIN"/>
    <property type="match status" value="1"/>
</dbReference>
<proteinExistence type="inferred from homology"/>
<evidence type="ECO:0000256" key="6">
    <source>
        <dbReference type="ARBA" id="ARBA00022989"/>
    </source>
</evidence>
<feature type="transmembrane region" description="Helical" evidence="8">
    <location>
        <begin position="31"/>
        <end position="55"/>
    </location>
</feature>
<evidence type="ECO:0000313" key="10">
    <source>
        <dbReference type="EMBL" id="SHL42516.1"/>
    </source>
</evidence>
<sequence length="300" mass="32823">MTAQDVMVVSGTEPRNERALRRQARGEQGRLVALSVPAFFLVGALVLVPMGWLFWLSVYGSDGFTVENYTRLLHPAYKETLITTFELAFLVTGLCVLLGFPVAYMASQLGPRWASLVMLCVLFPFWTSLLVRTYAWLVLLQRRGVINSWLMDMGLIDTPLKLVHNFTGTTIGMVHIMLPFLVLPLYASMRTIDMDLMKAAANLGASPVRAFWGIYVPQTLSGLGAGVILVFVLSLGFYVTPALLGGGRVMMWAMQIERSMAVYGDWGAASALGVVLLVMTLGILWVLRRLTGASAGSGGH</sequence>
<dbReference type="Proteomes" id="UP000183974">
    <property type="component" value="Unassembled WGS sequence"/>
</dbReference>
<dbReference type="InterPro" id="IPR000515">
    <property type="entry name" value="MetI-like"/>
</dbReference>
<feature type="transmembrane region" description="Helical" evidence="8">
    <location>
        <begin position="266"/>
        <end position="287"/>
    </location>
</feature>
<feature type="transmembrane region" description="Helical" evidence="8">
    <location>
        <begin position="162"/>
        <end position="187"/>
    </location>
</feature>
<name>A0A1M7AJ41_9RHOB</name>
<dbReference type="InterPro" id="IPR035906">
    <property type="entry name" value="MetI-like_sf"/>
</dbReference>
<dbReference type="EMBL" id="FRBR01000002">
    <property type="protein sequence ID" value="SHL42516.1"/>
    <property type="molecule type" value="Genomic_DNA"/>
</dbReference>
<feature type="transmembrane region" description="Helical" evidence="8">
    <location>
        <begin position="81"/>
        <end position="104"/>
    </location>
</feature>
<evidence type="ECO:0000259" key="9">
    <source>
        <dbReference type="PROSITE" id="PS50928"/>
    </source>
</evidence>
<evidence type="ECO:0000256" key="3">
    <source>
        <dbReference type="ARBA" id="ARBA00022448"/>
    </source>
</evidence>
<keyword evidence="6 8" id="KW-1133">Transmembrane helix</keyword>
<dbReference type="GO" id="GO:0005886">
    <property type="term" value="C:plasma membrane"/>
    <property type="evidence" value="ECO:0007669"/>
    <property type="project" value="UniProtKB-SubCell"/>
</dbReference>
<keyword evidence="11" id="KW-1185">Reference proteome</keyword>
<keyword evidence="5 8" id="KW-0812">Transmembrane</keyword>
<keyword evidence="4" id="KW-1003">Cell membrane</keyword>
<dbReference type="GO" id="GO:0055085">
    <property type="term" value="P:transmembrane transport"/>
    <property type="evidence" value="ECO:0007669"/>
    <property type="project" value="InterPro"/>
</dbReference>
<feature type="transmembrane region" description="Helical" evidence="8">
    <location>
        <begin position="116"/>
        <end position="142"/>
    </location>
</feature>
<evidence type="ECO:0000256" key="4">
    <source>
        <dbReference type="ARBA" id="ARBA00022475"/>
    </source>
</evidence>
<comment type="subcellular location">
    <subcellularLocation>
        <location evidence="1 8">Cell membrane</location>
        <topology evidence="1 8">Multi-pass membrane protein</topology>
    </subcellularLocation>
</comment>
<dbReference type="RefSeq" id="WP_229709477.1">
    <property type="nucleotide sequence ID" value="NZ_BMLR01000002.1"/>
</dbReference>
<dbReference type="Gene3D" id="1.10.3720.10">
    <property type="entry name" value="MetI-like"/>
    <property type="match status" value="1"/>
</dbReference>
<dbReference type="STRING" id="337701.SAMN05444398_102345"/>
<dbReference type="CDD" id="cd06261">
    <property type="entry name" value="TM_PBP2"/>
    <property type="match status" value="1"/>
</dbReference>
<evidence type="ECO:0000256" key="7">
    <source>
        <dbReference type="ARBA" id="ARBA00023136"/>
    </source>
</evidence>
<feature type="domain" description="ABC transmembrane type-1" evidence="9">
    <location>
        <begin position="81"/>
        <end position="287"/>
    </location>
</feature>
<evidence type="ECO:0000256" key="1">
    <source>
        <dbReference type="ARBA" id="ARBA00004651"/>
    </source>
</evidence>
<feature type="transmembrane region" description="Helical" evidence="8">
    <location>
        <begin position="223"/>
        <end position="245"/>
    </location>
</feature>
<dbReference type="PROSITE" id="PS50928">
    <property type="entry name" value="ABC_TM1"/>
    <property type="match status" value="1"/>
</dbReference>
<dbReference type="Pfam" id="PF00528">
    <property type="entry name" value="BPD_transp_1"/>
    <property type="match status" value="1"/>
</dbReference>
<organism evidence="10 11">
    <name type="scientific">Roseovarius pacificus</name>
    <dbReference type="NCBI Taxonomy" id="337701"/>
    <lineage>
        <taxon>Bacteria</taxon>
        <taxon>Pseudomonadati</taxon>
        <taxon>Pseudomonadota</taxon>
        <taxon>Alphaproteobacteria</taxon>
        <taxon>Rhodobacterales</taxon>
        <taxon>Roseobacteraceae</taxon>
        <taxon>Roseovarius</taxon>
    </lineage>
</organism>